<feature type="region of interest" description="Disordered" evidence="1">
    <location>
        <begin position="57"/>
        <end position="144"/>
    </location>
</feature>
<evidence type="ECO:0000313" key="2">
    <source>
        <dbReference type="EMBL" id="KAK3400854.1"/>
    </source>
</evidence>
<feature type="compositionally biased region" description="Basic and acidic residues" evidence="1">
    <location>
        <begin position="387"/>
        <end position="414"/>
    </location>
</feature>
<comment type="caution">
    <text evidence="2">The sequence shown here is derived from an EMBL/GenBank/DDBJ whole genome shotgun (WGS) entry which is preliminary data.</text>
</comment>
<feature type="region of interest" description="Disordered" evidence="1">
    <location>
        <begin position="291"/>
        <end position="310"/>
    </location>
</feature>
<organism evidence="2 3">
    <name type="scientific">Sordaria brevicollis</name>
    <dbReference type="NCBI Taxonomy" id="83679"/>
    <lineage>
        <taxon>Eukaryota</taxon>
        <taxon>Fungi</taxon>
        <taxon>Dikarya</taxon>
        <taxon>Ascomycota</taxon>
        <taxon>Pezizomycotina</taxon>
        <taxon>Sordariomycetes</taxon>
        <taxon>Sordariomycetidae</taxon>
        <taxon>Sordariales</taxon>
        <taxon>Sordariaceae</taxon>
        <taxon>Sordaria</taxon>
    </lineage>
</organism>
<gene>
    <name evidence="2" type="ORF">B0T20DRAFT_390712</name>
</gene>
<dbReference type="AlphaFoldDB" id="A0AAE0UEV6"/>
<evidence type="ECO:0000256" key="1">
    <source>
        <dbReference type="SAM" id="MobiDB-lite"/>
    </source>
</evidence>
<feature type="region of interest" description="Disordered" evidence="1">
    <location>
        <begin position="341"/>
        <end position="360"/>
    </location>
</feature>
<reference evidence="2" key="1">
    <citation type="journal article" date="2023" name="Mol. Phylogenet. Evol.">
        <title>Genome-scale phylogeny and comparative genomics of the fungal order Sordariales.</title>
        <authorList>
            <person name="Hensen N."/>
            <person name="Bonometti L."/>
            <person name="Westerberg I."/>
            <person name="Brannstrom I.O."/>
            <person name="Guillou S."/>
            <person name="Cros-Aarteil S."/>
            <person name="Calhoun S."/>
            <person name="Haridas S."/>
            <person name="Kuo A."/>
            <person name="Mondo S."/>
            <person name="Pangilinan J."/>
            <person name="Riley R."/>
            <person name="LaButti K."/>
            <person name="Andreopoulos B."/>
            <person name="Lipzen A."/>
            <person name="Chen C."/>
            <person name="Yan M."/>
            <person name="Daum C."/>
            <person name="Ng V."/>
            <person name="Clum A."/>
            <person name="Steindorff A."/>
            <person name="Ohm R.A."/>
            <person name="Martin F."/>
            <person name="Silar P."/>
            <person name="Natvig D.O."/>
            <person name="Lalanne C."/>
            <person name="Gautier V."/>
            <person name="Ament-Velasquez S.L."/>
            <person name="Kruys A."/>
            <person name="Hutchinson M.I."/>
            <person name="Powell A.J."/>
            <person name="Barry K."/>
            <person name="Miller A.N."/>
            <person name="Grigoriev I.V."/>
            <person name="Debuchy R."/>
            <person name="Gladieux P."/>
            <person name="Hiltunen Thoren M."/>
            <person name="Johannesson H."/>
        </authorList>
    </citation>
    <scope>NUCLEOTIDE SEQUENCE</scope>
    <source>
        <strain evidence="2">FGSC 1904</strain>
    </source>
</reference>
<feature type="compositionally biased region" description="Polar residues" evidence="1">
    <location>
        <begin position="1"/>
        <end position="10"/>
    </location>
</feature>
<proteinExistence type="predicted"/>
<name>A0AAE0UEV6_SORBR</name>
<feature type="compositionally biased region" description="Acidic residues" evidence="1">
    <location>
        <begin position="59"/>
        <end position="68"/>
    </location>
</feature>
<feature type="compositionally biased region" description="Low complexity" evidence="1">
    <location>
        <begin position="113"/>
        <end position="125"/>
    </location>
</feature>
<reference evidence="2" key="2">
    <citation type="submission" date="2023-07" db="EMBL/GenBank/DDBJ databases">
        <authorList>
            <consortium name="Lawrence Berkeley National Laboratory"/>
            <person name="Haridas S."/>
            <person name="Hensen N."/>
            <person name="Bonometti L."/>
            <person name="Westerberg I."/>
            <person name="Brannstrom I.O."/>
            <person name="Guillou S."/>
            <person name="Cros-Aarteil S."/>
            <person name="Calhoun S."/>
            <person name="Kuo A."/>
            <person name="Mondo S."/>
            <person name="Pangilinan J."/>
            <person name="Riley R."/>
            <person name="LaButti K."/>
            <person name="Andreopoulos B."/>
            <person name="Lipzen A."/>
            <person name="Chen C."/>
            <person name="Yanf M."/>
            <person name="Daum C."/>
            <person name="Ng V."/>
            <person name="Clum A."/>
            <person name="Steindorff A."/>
            <person name="Ohm R."/>
            <person name="Martin F."/>
            <person name="Silar P."/>
            <person name="Natvig D."/>
            <person name="Lalanne C."/>
            <person name="Gautier V."/>
            <person name="Ament-velasquez S.L."/>
            <person name="Kruys A."/>
            <person name="Hutchinson M.I."/>
            <person name="Powell A.J."/>
            <person name="Barry K."/>
            <person name="Miller A.N."/>
            <person name="Grigoriev I.V."/>
            <person name="Debuchy R."/>
            <person name="Gladieux P."/>
            <person name="Thoren M.H."/>
            <person name="Johannesson H."/>
        </authorList>
    </citation>
    <scope>NUCLEOTIDE SEQUENCE</scope>
    <source>
        <strain evidence="2">FGSC 1904</strain>
    </source>
</reference>
<feature type="compositionally biased region" description="Polar residues" evidence="1">
    <location>
        <begin position="86"/>
        <end position="107"/>
    </location>
</feature>
<sequence>MASTQHSTPTIDRAPLSPPAPSTLPTQPPAPPAAASLPRPLPYLPWKDHIAWHHMYPGEESDDEEDSGDEHNTEHHHTDQPIPTYHSPTSPSHNETPSNTHHSTNEYPTPEVSSDSQASNSSSESDTATHVAPPPQTPQRPILTHPHKHILSLCRQRRFGGRKCYWIVNDDAINPLNRPLRNIPDSHIIIAACYPDRYVGGYLWFDGRVVGKDMVVEKRKGIWGVYLLKPKQGIETSKEDQEVLEREERVWRYYLEKARGDERVAWGMYDRSWERHEGVYRALLLGELVEDDEEEEHPARAPPKNNIPVQNFSPVTAATEMDPFYDGPAGNQTATTATATTSAIAPDTHRNDNSDPISLRLRTRDDFQNYRSIPLAPRIRFQPQLSRSERIINKRREGFGDSPPGREEKRRRLE</sequence>
<dbReference type="EMBL" id="JAUTDP010000003">
    <property type="protein sequence ID" value="KAK3400854.1"/>
    <property type="molecule type" value="Genomic_DNA"/>
</dbReference>
<feature type="compositionally biased region" description="Basic and acidic residues" evidence="1">
    <location>
        <begin position="69"/>
        <end position="79"/>
    </location>
</feature>
<feature type="compositionally biased region" description="Pro residues" evidence="1">
    <location>
        <begin position="16"/>
        <end position="32"/>
    </location>
</feature>
<keyword evidence="3" id="KW-1185">Reference proteome</keyword>
<feature type="region of interest" description="Disordered" evidence="1">
    <location>
        <begin position="386"/>
        <end position="414"/>
    </location>
</feature>
<feature type="region of interest" description="Disordered" evidence="1">
    <location>
        <begin position="1"/>
        <end position="43"/>
    </location>
</feature>
<accession>A0AAE0UEV6</accession>
<protein>
    <submittedName>
        <fullName evidence="2">Uncharacterized protein</fullName>
    </submittedName>
</protein>
<dbReference type="Proteomes" id="UP001281003">
    <property type="component" value="Unassembled WGS sequence"/>
</dbReference>
<evidence type="ECO:0000313" key="3">
    <source>
        <dbReference type="Proteomes" id="UP001281003"/>
    </source>
</evidence>